<evidence type="ECO:0000259" key="4">
    <source>
        <dbReference type="PROSITE" id="PS51864"/>
    </source>
</evidence>
<dbReference type="RefSeq" id="WP_095976814.1">
    <property type="nucleotide sequence ID" value="NZ_CP022163.1"/>
</dbReference>
<feature type="domain" description="Peptidase M12A" evidence="4">
    <location>
        <begin position="122"/>
        <end position="305"/>
    </location>
</feature>
<dbReference type="GO" id="GO:0004222">
    <property type="term" value="F:metalloendopeptidase activity"/>
    <property type="evidence" value="ECO:0007669"/>
    <property type="project" value="UniProtKB-UniRule"/>
</dbReference>
<dbReference type="InterPro" id="IPR001506">
    <property type="entry name" value="Peptidase_M12A"/>
</dbReference>
<proteinExistence type="inferred from homology"/>
<dbReference type="SMART" id="SM00235">
    <property type="entry name" value="ZnMc"/>
    <property type="match status" value="1"/>
</dbReference>
<dbReference type="InterPro" id="IPR006026">
    <property type="entry name" value="Peptidase_Metallo"/>
</dbReference>
<keyword evidence="2" id="KW-0677">Repeat</keyword>
<evidence type="ECO:0000313" key="5">
    <source>
        <dbReference type="EMBL" id="ATB28097.1"/>
    </source>
</evidence>
<comment type="caution">
    <text evidence="3">Lacks conserved residue(s) required for the propagation of feature annotation.</text>
</comment>
<keyword evidence="3" id="KW-0378">Hydrolase</keyword>
<dbReference type="SUPFAM" id="SSF55486">
    <property type="entry name" value="Metalloproteases ('zincins'), catalytic domain"/>
    <property type="match status" value="1"/>
</dbReference>
<comment type="cofactor">
    <cofactor evidence="3">
        <name>Zn(2+)</name>
        <dbReference type="ChEBI" id="CHEBI:29105"/>
    </cofactor>
    <text evidence="3">Binds 1 zinc ion per subunit.</text>
</comment>
<dbReference type="GO" id="GO:0008270">
    <property type="term" value="F:zinc ion binding"/>
    <property type="evidence" value="ECO:0007669"/>
    <property type="project" value="UniProtKB-UniRule"/>
</dbReference>
<evidence type="ECO:0000313" key="6">
    <source>
        <dbReference type="Proteomes" id="UP000217289"/>
    </source>
</evidence>
<dbReference type="SMART" id="SM00247">
    <property type="entry name" value="XTALbg"/>
    <property type="match status" value="1"/>
</dbReference>
<feature type="binding site" evidence="3">
    <location>
        <position position="218"/>
    </location>
    <ligand>
        <name>Zn(2+)</name>
        <dbReference type="ChEBI" id="CHEBI:29105"/>
        <note>catalytic</note>
    </ligand>
</feature>
<reference evidence="5 6" key="1">
    <citation type="submission" date="2017-06" db="EMBL/GenBank/DDBJ databases">
        <authorList>
            <person name="Kim H.J."/>
            <person name="Triplett B.A."/>
        </authorList>
    </citation>
    <scope>NUCLEOTIDE SEQUENCE [LARGE SCALE GENOMIC DNA]</scope>
    <source>
        <strain evidence="5 6">DSM 14713</strain>
    </source>
</reference>
<dbReference type="SUPFAM" id="SSF49695">
    <property type="entry name" value="gamma-Crystallin-like"/>
    <property type="match status" value="1"/>
</dbReference>
<dbReference type="Pfam" id="PF01400">
    <property type="entry name" value="Astacin"/>
    <property type="match status" value="1"/>
</dbReference>
<dbReference type="KEGG" id="mbd:MEBOL_001542"/>
<comment type="similarity">
    <text evidence="1">Belongs to the beta/gamma-crystallin family.</text>
</comment>
<dbReference type="AlphaFoldDB" id="A0A250IAD6"/>
<name>A0A250IAD6_9BACT</name>
<dbReference type="PROSITE" id="PS51257">
    <property type="entry name" value="PROKAR_LIPOPROTEIN"/>
    <property type="match status" value="1"/>
</dbReference>
<dbReference type="InterPro" id="IPR024079">
    <property type="entry name" value="MetalloPept_cat_dom_sf"/>
</dbReference>
<organism evidence="5 6">
    <name type="scientific">Melittangium boletus DSM 14713</name>
    <dbReference type="NCBI Taxonomy" id="1294270"/>
    <lineage>
        <taxon>Bacteria</taxon>
        <taxon>Pseudomonadati</taxon>
        <taxon>Myxococcota</taxon>
        <taxon>Myxococcia</taxon>
        <taxon>Myxococcales</taxon>
        <taxon>Cystobacterineae</taxon>
        <taxon>Archangiaceae</taxon>
        <taxon>Melittangium</taxon>
    </lineage>
</organism>
<sequence length="390" mass="41887">MLNRAMRHTAFLALGLLSTACGEQEAAQQLPAPGSNEASEHARDLENDAVYNSQYPKGQTFQVRLAGQEEPATAVLKGGYAFVGDQVIGEVSGTRVISADKQVILRLDGDTRMQPMGSGIVNATGQKWPGGVIPYEIDPAASAETRSAFAGAKADYDAKTTIRWVPRTNQADYVRIVTADGCWSYVGKIGGRQDLSLGSGCGVNPARHELGHAVGLAHEQVRQDRDSWVTVNAGGSQNAIDRGSAGVPLGSYDFESMMHYRNYFVNGRWDYVPKTGFPAERVGNDGINSFSGGDLGAIAAIYSGSAVTGVCFYSDADYKGERFCTTGDSAWFGSLWNDRISSIRVGSGYEWTVFNDINFAGSALSCGCDVPNLGQYNFNDLTSSFRVKKK</sequence>
<dbReference type="Gene3D" id="3.40.390.10">
    <property type="entry name" value="Collagenase (Catalytic Domain)"/>
    <property type="match status" value="1"/>
</dbReference>
<dbReference type="EMBL" id="CP022163">
    <property type="protein sequence ID" value="ATB28097.1"/>
    <property type="molecule type" value="Genomic_DNA"/>
</dbReference>
<dbReference type="PANTHER" id="PTHR10127:SF850">
    <property type="entry name" value="METALLOENDOPEPTIDASE"/>
    <property type="match status" value="1"/>
</dbReference>
<keyword evidence="3" id="KW-0482">Metalloprotease</keyword>
<dbReference type="GO" id="GO:0006508">
    <property type="term" value="P:proteolysis"/>
    <property type="evidence" value="ECO:0007669"/>
    <property type="project" value="UniProtKB-KW"/>
</dbReference>
<keyword evidence="6" id="KW-1185">Reference proteome</keyword>
<dbReference type="InterPro" id="IPR001064">
    <property type="entry name" value="Beta/gamma_crystallin"/>
</dbReference>
<feature type="binding site" evidence="3">
    <location>
        <position position="212"/>
    </location>
    <ligand>
        <name>Zn(2+)</name>
        <dbReference type="ChEBI" id="CHEBI:29105"/>
        <note>catalytic</note>
    </ligand>
</feature>
<dbReference type="OrthoDB" id="8455098at2"/>
<dbReference type="Pfam" id="PF03995">
    <property type="entry name" value="Inhibitor_I36"/>
    <property type="match status" value="1"/>
</dbReference>
<dbReference type="InterPro" id="IPR011024">
    <property type="entry name" value="G_crystallin-like"/>
</dbReference>
<evidence type="ECO:0000256" key="2">
    <source>
        <dbReference type="ARBA" id="ARBA00022737"/>
    </source>
</evidence>
<feature type="binding site" evidence="3">
    <location>
        <position position="208"/>
    </location>
    <ligand>
        <name>Zn(2+)</name>
        <dbReference type="ChEBI" id="CHEBI:29105"/>
        <note>catalytic</note>
    </ligand>
</feature>
<evidence type="ECO:0000256" key="3">
    <source>
        <dbReference type="PROSITE-ProRule" id="PRU01211"/>
    </source>
</evidence>
<dbReference type="PRINTS" id="PR00480">
    <property type="entry name" value="ASTACIN"/>
</dbReference>
<feature type="active site" evidence="3">
    <location>
        <position position="209"/>
    </location>
</feature>
<protein>
    <submittedName>
        <fullName evidence="5">Peptidase</fullName>
    </submittedName>
</protein>
<dbReference type="Gene3D" id="2.60.20.10">
    <property type="entry name" value="Crystallins"/>
    <property type="match status" value="1"/>
</dbReference>
<evidence type="ECO:0000256" key="1">
    <source>
        <dbReference type="ARBA" id="ARBA00009646"/>
    </source>
</evidence>
<accession>A0A250IAD6</accession>
<keyword evidence="3" id="KW-0645">Protease</keyword>
<dbReference type="PROSITE" id="PS51864">
    <property type="entry name" value="ASTACIN"/>
    <property type="match status" value="1"/>
</dbReference>
<keyword evidence="3" id="KW-0862">Zinc</keyword>
<gene>
    <name evidence="5" type="ORF">MEBOL_001542</name>
</gene>
<dbReference type="PANTHER" id="PTHR10127">
    <property type="entry name" value="DISCOIDIN, CUB, EGF, LAMININ , AND ZINC METALLOPROTEASE DOMAIN CONTAINING"/>
    <property type="match status" value="1"/>
</dbReference>
<dbReference type="Proteomes" id="UP000217289">
    <property type="component" value="Chromosome"/>
</dbReference>
<keyword evidence="3" id="KW-0479">Metal-binding</keyword>